<accession>A0A4Z0W7W0</accession>
<dbReference type="PANTHER" id="PTHR43667:SF2">
    <property type="entry name" value="FATTY ACID C-METHYL TRANSFERASE"/>
    <property type="match status" value="1"/>
</dbReference>
<dbReference type="PANTHER" id="PTHR43667">
    <property type="entry name" value="CYCLOPROPANE-FATTY-ACYL-PHOSPHOLIPID SYNTHASE"/>
    <property type="match status" value="1"/>
</dbReference>
<feature type="domain" description="Methyltransferase" evidence="1">
    <location>
        <begin position="49"/>
        <end position="146"/>
    </location>
</feature>
<dbReference type="GO" id="GO:0032259">
    <property type="term" value="P:methylation"/>
    <property type="evidence" value="ECO:0007669"/>
    <property type="project" value="UniProtKB-KW"/>
</dbReference>
<protein>
    <submittedName>
        <fullName evidence="2">Class I SAM-dependent methyltransferase</fullName>
    </submittedName>
</protein>
<name>A0A4Z0W7W0_9GAMM</name>
<evidence type="ECO:0000313" key="3">
    <source>
        <dbReference type="Proteomes" id="UP000297475"/>
    </source>
</evidence>
<keyword evidence="2" id="KW-0489">Methyltransferase</keyword>
<comment type="caution">
    <text evidence="2">The sequence shown here is derived from an EMBL/GenBank/DDBJ whole genome shotgun (WGS) entry which is preliminary data.</text>
</comment>
<dbReference type="RefSeq" id="WP_135484120.1">
    <property type="nucleotide sequence ID" value="NZ_SRMF01000007.1"/>
</dbReference>
<keyword evidence="3" id="KW-1185">Reference proteome</keyword>
<gene>
    <name evidence="2" type="ORF">E4656_15060</name>
</gene>
<dbReference type="Proteomes" id="UP000297475">
    <property type="component" value="Unassembled WGS sequence"/>
</dbReference>
<dbReference type="GO" id="GO:0008168">
    <property type="term" value="F:methyltransferase activity"/>
    <property type="evidence" value="ECO:0007669"/>
    <property type="project" value="UniProtKB-KW"/>
</dbReference>
<dbReference type="InterPro" id="IPR029063">
    <property type="entry name" value="SAM-dependent_MTases_sf"/>
</dbReference>
<dbReference type="OrthoDB" id="8558926at2"/>
<sequence length="232" mass="25605">MTTDSPVIEHFSGTAGAYDEKNRPLSSIADTLHFLTALVLQRAPARARVLCVGVGTGAEVLSLAQSFPEWTFVGVDPARGMLEVCGDRLEQAGVRERCELIQGYVQDVPEDESFDIVLNILVAHFVKREDRPAFYQAMWQRLRANGFLVSAEISYDLSADAFPLMLKNWETVQSLMGASAESLDNLPVVLREQLAVISPAETAALLEQCGIDMPVWFFQAFMISGWYSIKAG</sequence>
<dbReference type="AlphaFoldDB" id="A0A4Z0W7W0"/>
<organism evidence="2 3">
    <name type="scientific">Natronospirillum operosum</name>
    <dbReference type="NCBI Taxonomy" id="2759953"/>
    <lineage>
        <taxon>Bacteria</taxon>
        <taxon>Pseudomonadati</taxon>
        <taxon>Pseudomonadota</taxon>
        <taxon>Gammaproteobacteria</taxon>
        <taxon>Oceanospirillales</taxon>
        <taxon>Natronospirillaceae</taxon>
        <taxon>Natronospirillum</taxon>
    </lineage>
</organism>
<dbReference type="InterPro" id="IPR050723">
    <property type="entry name" value="CFA/CMAS"/>
</dbReference>
<dbReference type="EMBL" id="SRMF01000007">
    <property type="protein sequence ID" value="TGG91709.1"/>
    <property type="molecule type" value="Genomic_DNA"/>
</dbReference>
<dbReference type="InterPro" id="IPR041698">
    <property type="entry name" value="Methyltransf_25"/>
</dbReference>
<dbReference type="CDD" id="cd02440">
    <property type="entry name" value="AdoMet_MTases"/>
    <property type="match status" value="1"/>
</dbReference>
<evidence type="ECO:0000313" key="2">
    <source>
        <dbReference type="EMBL" id="TGG91709.1"/>
    </source>
</evidence>
<dbReference type="Pfam" id="PF13649">
    <property type="entry name" value="Methyltransf_25"/>
    <property type="match status" value="1"/>
</dbReference>
<dbReference type="SUPFAM" id="SSF53335">
    <property type="entry name" value="S-adenosyl-L-methionine-dependent methyltransferases"/>
    <property type="match status" value="1"/>
</dbReference>
<dbReference type="Gene3D" id="3.40.50.150">
    <property type="entry name" value="Vaccinia Virus protein VP39"/>
    <property type="match status" value="1"/>
</dbReference>
<evidence type="ECO:0000259" key="1">
    <source>
        <dbReference type="Pfam" id="PF13649"/>
    </source>
</evidence>
<proteinExistence type="predicted"/>
<reference evidence="2 3" key="1">
    <citation type="submission" date="2019-04" db="EMBL/GenBank/DDBJ databases">
        <title>Natronospirillum operosus gen. nov., sp. nov., a haloalkaliphilic satellite isolated from decaying biomass of laboratory culture of cyanobacterium Geitlerinema sp. and proposal of Natronospirillaceae fam. nov. and Saccharospirillaceae fam. nov.</title>
        <authorList>
            <person name="Kevbrin V."/>
            <person name="Boltyanskaya Y."/>
            <person name="Koziaeva V."/>
            <person name="Grouzdev D.S."/>
            <person name="Park M."/>
            <person name="Cho J."/>
        </authorList>
    </citation>
    <scope>NUCLEOTIDE SEQUENCE [LARGE SCALE GENOMIC DNA]</scope>
    <source>
        <strain evidence="2 3">G-116</strain>
    </source>
</reference>
<keyword evidence="2" id="KW-0808">Transferase</keyword>